<reference evidence="2 3" key="1">
    <citation type="submission" date="2016-10" db="EMBL/GenBank/DDBJ databases">
        <authorList>
            <person name="de Groot N.N."/>
        </authorList>
    </citation>
    <scope>NUCLEOTIDE SEQUENCE [LARGE SCALE GENOMIC DNA]</scope>
    <source>
        <strain evidence="2 3">DSM 44778</strain>
    </source>
</reference>
<dbReference type="GO" id="GO:0015128">
    <property type="term" value="F:gluconate transmembrane transporter activity"/>
    <property type="evidence" value="ECO:0007669"/>
    <property type="project" value="InterPro"/>
</dbReference>
<feature type="transmembrane region" description="Helical" evidence="1">
    <location>
        <begin position="230"/>
        <end position="252"/>
    </location>
</feature>
<dbReference type="EMBL" id="FORR01000026">
    <property type="protein sequence ID" value="SFJ84388.1"/>
    <property type="molecule type" value="Genomic_DNA"/>
</dbReference>
<dbReference type="AlphaFoldDB" id="A0A1I3ULL4"/>
<name>A0A1I3ULL4_9BACL</name>
<dbReference type="STRING" id="46223.SAMN05421852_12618"/>
<dbReference type="GO" id="GO:0005886">
    <property type="term" value="C:plasma membrane"/>
    <property type="evidence" value="ECO:0007669"/>
    <property type="project" value="TreeGrafter"/>
</dbReference>
<evidence type="ECO:0000256" key="1">
    <source>
        <dbReference type="SAM" id="Phobius"/>
    </source>
</evidence>
<feature type="transmembrane region" description="Helical" evidence="1">
    <location>
        <begin position="54"/>
        <end position="72"/>
    </location>
</feature>
<keyword evidence="1" id="KW-1133">Transmembrane helix</keyword>
<keyword evidence="1" id="KW-0472">Membrane</keyword>
<dbReference type="PANTHER" id="PTHR30354:SF7">
    <property type="entry name" value="BLL7963 PROTEIN"/>
    <property type="match status" value="1"/>
</dbReference>
<keyword evidence="1" id="KW-0812">Transmembrane</keyword>
<accession>A0A1I3ULL4</accession>
<sequence>MDVIAIFLSLGLLIFIAYRGYPVILFAPVFAVLAGLLSGLPLLPTYTEVFMVKAVGYVKLYFPIFLLGAIFGKVMEDSGAARSIARGLTQTFGKNQAILAVVLTCAVLTYGGVSLFVVAFAVYPFAAALFREANIPKRLIPATIALGSFTFTMDALPGTPQIQNIIPTAYYKTTAFAAPVTGTVGGLLVAGLGLWWLYRRKNKLVAAGEGYGVDHQNEPEIREGEVLPNFWLSLVPLILVLAGNAVFTYWVLPGWYPDSLLKQYEGLNIKQVLGIWSLILALILGISFAMVIYFSYWRKNKNDSSSYSHSSRLNLAHTLTAGTMGSLLAIMNTASEVGFGNVITTMPGFKVISDFLLQMKTSPLVSEALSINILAGITGSASGGMSIALDTMGVKYLEWANAAGIDPELLHRIASMAAGGMDTLPHNGAVITLLAICGLTHRQSYGDIFAITVIKTLVVPVMIVLALLTGWV</sequence>
<dbReference type="InterPro" id="IPR003474">
    <property type="entry name" value="Glcn_transporter"/>
</dbReference>
<dbReference type="RefSeq" id="WP_093231565.1">
    <property type="nucleotide sequence ID" value="NZ_FORR01000026.1"/>
</dbReference>
<protein>
    <submittedName>
        <fullName evidence="2">H+/gluconate symporter</fullName>
    </submittedName>
</protein>
<dbReference type="OrthoDB" id="86125at2"/>
<feature type="transmembrane region" description="Helical" evidence="1">
    <location>
        <begin position="272"/>
        <end position="294"/>
    </location>
</feature>
<keyword evidence="3" id="KW-1185">Reference proteome</keyword>
<organism evidence="2 3">
    <name type="scientific">Thermoflavimicrobium dichotomicum</name>
    <dbReference type="NCBI Taxonomy" id="46223"/>
    <lineage>
        <taxon>Bacteria</taxon>
        <taxon>Bacillati</taxon>
        <taxon>Bacillota</taxon>
        <taxon>Bacilli</taxon>
        <taxon>Bacillales</taxon>
        <taxon>Thermoactinomycetaceae</taxon>
        <taxon>Thermoflavimicrobium</taxon>
    </lineage>
</organism>
<dbReference type="Proteomes" id="UP000199545">
    <property type="component" value="Unassembled WGS sequence"/>
</dbReference>
<dbReference type="PANTHER" id="PTHR30354">
    <property type="entry name" value="GNT FAMILY GLUCONATE TRANSPORTER"/>
    <property type="match status" value="1"/>
</dbReference>
<proteinExistence type="predicted"/>
<feature type="transmembrane region" description="Helical" evidence="1">
    <location>
        <begin position="448"/>
        <end position="471"/>
    </location>
</feature>
<gene>
    <name evidence="2" type="ORF">SAMN05421852_12618</name>
</gene>
<dbReference type="Pfam" id="PF02447">
    <property type="entry name" value="GntP_permease"/>
    <property type="match status" value="1"/>
</dbReference>
<evidence type="ECO:0000313" key="3">
    <source>
        <dbReference type="Proteomes" id="UP000199545"/>
    </source>
</evidence>
<feature type="transmembrane region" description="Helical" evidence="1">
    <location>
        <begin position="97"/>
        <end position="126"/>
    </location>
</feature>
<feature type="transmembrane region" description="Helical" evidence="1">
    <location>
        <begin position="176"/>
        <end position="198"/>
    </location>
</feature>
<evidence type="ECO:0000313" key="2">
    <source>
        <dbReference type="EMBL" id="SFJ84388.1"/>
    </source>
</evidence>